<comment type="caution">
    <text evidence="2">The sequence shown here is derived from an EMBL/GenBank/DDBJ whole genome shotgun (WGS) entry which is preliminary data.</text>
</comment>
<sequence>MPHPGEVDRHVAAASEDRARSIFGINWATYKPELQRLIPETLDSKLCISLNKQDFEAQLFKLTQAIMDDWGALRIRKDSDRFGTAWSRLSGSARRKMLQDCDSKLSNLPHSAVYAWAEGVQARGNFTNSACWLNVYELSKDDVLPRLLEVRAKEHPRVFRYVDSRLVQFRICNGDLRPLKVVGILSHEPYTERDEGSSYGCSLIRCERDGPQISTGPYEESPSLGYYRIREQQFVYRFLIKCLRSTLEIDDRGLANKPQSGECSLSMLEEASRLDICTSPRAIDIGLLDSVVQSNLEDATNTLWQIRDSPSELFRLMKSTPSRQAGSMETMLRDLCGRIDRFHTLNRHLVDLRPESLRGSEQMNSLELASLHDEQLRRYAIILHNAFSSVLEELLDHSSEFEGLKDGTIVFGKMWNLIKTNDPRIRLIGPHVIMRMIEREITQHDMQDLIPPSMSIILSDLSVLAVCLRQTEKYLPFIPRDTEHDTLLTKLRQEWAIQERPWKGFVETTLGRLNESGKAAKLKVYVLDDNVGEAERFSVFWRTIDEYMRQAAVEDEDRAPDIAYILQNSLPGDITSKTASTTSTENRTAELTPYQSTSPSQTKLRKSRGAAPPTSSTERTSSVSGTLIGSQRPPRLIIKSSPRAREIIRSIFSTSQDHDAEFSWVTMVRMMEGLGFAAKVQGGAGYRFYHRAVGGAIVFHRPHNYDYTREAAQKMVERIKRCVPNDTELRELLTSPSGTISHVISAASSYLDITASRAFDILGSAPSFRLSRTTDICSLGCPDNIRSILLLDIEGQRTLTSFSSAASRCLQSTLAASAAEQDQQPSAARLSGPSVAPDLDARASNGSLPFSFSQLKRCMTDLCSRVLPSRRACTR</sequence>
<organism evidence="2 3">
    <name type="scientific">Fusarium sarcochroum</name>
    <dbReference type="NCBI Taxonomy" id="1208366"/>
    <lineage>
        <taxon>Eukaryota</taxon>
        <taxon>Fungi</taxon>
        <taxon>Dikarya</taxon>
        <taxon>Ascomycota</taxon>
        <taxon>Pezizomycotina</taxon>
        <taxon>Sordariomycetes</taxon>
        <taxon>Hypocreomycetidae</taxon>
        <taxon>Hypocreales</taxon>
        <taxon>Nectriaceae</taxon>
        <taxon>Fusarium</taxon>
        <taxon>Fusarium lateritium species complex</taxon>
    </lineage>
</organism>
<evidence type="ECO:0000313" key="2">
    <source>
        <dbReference type="EMBL" id="KAF4962821.1"/>
    </source>
</evidence>
<feature type="compositionally biased region" description="Polar residues" evidence="1">
    <location>
        <begin position="574"/>
        <end position="586"/>
    </location>
</feature>
<protein>
    <submittedName>
        <fullName evidence="2">Uncharacterized protein</fullName>
    </submittedName>
</protein>
<dbReference type="OrthoDB" id="5083231at2759"/>
<gene>
    <name evidence="2" type="ORF">FSARC_9104</name>
</gene>
<accession>A0A8H4X6I6</accession>
<evidence type="ECO:0000313" key="3">
    <source>
        <dbReference type="Proteomes" id="UP000622797"/>
    </source>
</evidence>
<feature type="region of interest" description="Disordered" evidence="1">
    <location>
        <begin position="574"/>
        <end position="629"/>
    </location>
</feature>
<name>A0A8H4X6I6_9HYPO</name>
<feature type="compositionally biased region" description="Polar residues" evidence="1">
    <location>
        <begin position="593"/>
        <end position="602"/>
    </location>
</feature>
<dbReference type="EMBL" id="JABEXW010000518">
    <property type="protein sequence ID" value="KAF4962821.1"/>
    <property type="molecule type" value="Genomic_DNA"/>
</dbReference>
<reference evidence="2" key="1">
    <citation type="journal article" date="2020" name="BMC Genomics">
        <title>Correction to: Identification and distribution of gene clusters required for synthesis of sphingolipid metabolism inhibitors in diverse species of the filamentous fungus Fusarium.</title>
        <authorList>
            <person name="Kim H.S."/>
            <person name="Lohmar J.M."/>
            <person name="Busman M."/>
            <person name="Brown D.W."/>
            <person name="Naumann T.A."/>
            <person name="Divon H.H."/>
            <person name="Lysoe E."/>
            <person name="Uhlig S."/>
            <person name="Proctor R.H."/>
        </authorList>
    </citation>
    <scope>NUCLEOTIDE SEQUENCE</scope>
    <source>
        <strain evidence="2">NRRL 20472</strain>
    </source>
</reference>
<proteinExistence type="predicted"/>
<dbReference type="AlphaFoldDB" id="A0A8H4X6I6"/>
<evidence type="ECO:0000256" key="1">
    <source>
        <dbReference type="SAM" id="MobiDB-lite"/>
    </source>
</evidence>
<reference evidence="2" key="2">
    <citation type="submission" date="2020-05" db="EMBL/GenBank/DDBJ databases">
        <authorList>
            <person name="Kim H.-S."/>
            <person name="Proctor R.H."/>
            <person name="Brown D.W."/>
        </authorList>
    </citation>
    <scope>NUCLEOTIDE SEQUENCE</scope>
    <source>
        <strain evidence="2">NRRL 20472</strain>
    </source>
</reference>
<keyword evidence="3" id="KW-1185">Reference proteome</keyword>
<dbReference type="Proteomes" id="UP000622797">
    <property type="component" value="Unassembled WGS sequence"/>
</dbReference>
<feature type="compositionally biased region" description="Polar residues" evidence="1">
    <location>
        <begin position="613"/>
        <end position="629"/>
    </location>
</feature>